<dbReference type="InterPro" id="IPR023465">
    <property type="entry name" value="Riboflavin_kinase_dom_sf"/>
</dbReference>
<comment type="pathway">
    <text evidence="3 15">Cofactor biosynthesis; FMN biosynthesis; FMN from riboflavin (ATP route): step 1/1.</text>
</comment>
<dbReference type="EC" id="2.7.7.2" evidence="15"/>
<keyword evidence="5 15" id="KW-0288">FMN</keyword>
<dbReference type="InterPro" id="IPR015865">
    <property type="entry name" value="Riboflavin_kinase_bac/euk"/>
</dbReference>
<evidence type="ECO:0000313" key="17">
    <source>
        <dbReference type="EMBL" id="STO59881.1"/>
    </source>
</evidence>
<evidence type="ECO:0000313" key="19">
    <source>
        <dbReference type="Proteomes" id="UP000254329"/>
    </source>
</evidence>
<dbReference type="Proteomes" id="UP000254496">
    <property type="component" value="Unassembled WGS sequence"/>
</dbReference>
<dbReference type="CDD" id="cd02064">
    <property type="entry name" value="FAD_synthetase_N"/>
    <property type="match status" value="1"/>
</dbReference>
<dbReference type="STRING" id="733.B0186_03200"/>
<dbReference type="UniPathway" id="UPA00277">
    <property type="reaction ID" value="UER00407"/>
</dbReference>
<dbReference type="GO" id="GO:0009398">
    <property type="term" value="P:FMN biosynthetic process"/>
    <property type="evidence" value="ECO:0007669"/>
    <property type="project" value="UniProtKB-UniRule"/>
</dbReference>
<dbReference type="Pfam" id="PF01687">
    <property type="entry name" value="Flavokinase"/>
    <property type="match status" value="1"/>
</dbReference>
<dbReference type="SUPFAM" id="SSF52374">
    <property type="entry name" value="Nucleotidylyl transferase"/>
    <property type="match status" value="1"/>
</dbReference>
<evidence type="ECO:0000256" key="7">
    <source>
        <dbReference type="ARBA" id="ARBA00022695"/>
    </source>
</evidence>
<sequence length="314" mass="35865">MRLIRGFHNLPPHLKQQGCALTIGNFDGVHLGHQAVLQHLKTKAQALNLPVVVMLFEAQPCEYFQGENAPARLMRLRDKLAYLAELEVDYVFYVKFNRTFAQLSAEQFVTDYLVKHLNVKFLSIGDDFRFGVNRAGDFQLLQKMAKQQGFVVEDNCSLQLDNQRISSTAIRQALAEDNLVLAETLLGKPYRIYGRVAHGNKLGRTIGFPTANIHLHRQVNPVKGVYAVKVRLKNEEIFQGVANIGKRPTINGVKQLLEVHLFDFNRDLYGKSLQIEFCHKIRNEIKFPSFDELKKQIENDVLVAKKYFQQAATL</sequence>
<dbReference type="GO" id="GO:0005524">
    <property type="term" value="F:ATP binding"/>
    <property type="evidence" value="ECO:0007669"/>
    <property type="project" value="UniProtKB-UniRule"/>
</dbReference>
<keyword evidence="4 15" id="KW-0285">Flavoprotein</keyword>
<dbReference type="PANTHER" id="PTHR22749:SF6">
    <property type="entry name" value="RIBOFLAVIN KINASE"/>
    <property type="match status" value="1"/>
</dbReference>
<dbReference type="EC" id="2.7.1.26" evidence="15"/>
<evidence type="ECO:0000256" key="1">
    <source>
        <dbReference type="ARBA" id="ARBA00002121"/>
    </source>
</evidence>
<evidence type="ECO:0000256" key="13">
    <source>
        <dbReference type="ARBA" id="ARBA00047880"/>
    </source>
</evidence>
<dbReference type="Gene3D" id="3.40.50.620">
    <property type="entry name" value="HUPs"/>
    <property type="match status" value="1"/>
</dbReference>
<accession>A0A1V4B2D1</accession>
<evidence type="ECO:0000313" key="20">
    <source>
        <dbReference type="Proteomes" id="UP000254496"/>
    </source>
</evidence>
<evidence type="ECO:0000256" key="12">
    <source>
        <dbReference type="ARBA" id="ARBA00023268"/>
    </source>
</evidence>
<dbReference type="InterPro" id="IPR023468">
    <property type="entry name" value="Riboflavin_kinase"/>
</dbReference>
<gene>
    <name evidence="17" type="primary">ribF</name>
    <name evidence="17" type="ORF">NCTC1659_01146</name>
    <name evidence="18" type="ORF">NCTC8540_00033</name>
</gene>
<dbReference type="InterPro" id="IPR002606">
    <property type="entry name" value="Riboflavin_kinase_bac"/>
</dbReference>
<evidence type="ECO:0000256" key="14">
    <source>
        <dbReference type="ARBA" id="ARBA00049494"/>
    </source>
</evidence>
<keyword evidence="12" id="KW-0511">Multifunctional enzyme</keyword>
<evidence type="ECO:0000256" key="9">
    <source>
        <dbReference type="ARBA" id="ARBA00022777"/>
    </source>
</evidence>
<comment type="function">
    <text evidence="1">Catalyzes the phosphorylation of riboflavin to FMN followed by the adenylation of FMN to FAD.</text>
</comment>
<organism evidence="17 19">
    <name type="scientific">Canicola haemoglobinophilus</name>
    <dbReference type="NCBI Taxonomy" id="733"/>
    <lineage>
        <taxon>Bacteria</taxon>
        <taxon>Pseudomonadati</taxon>
        <taxon>Pseudomonadota</taxon>
        <taxon>Gammaproteobacteria</taxon>
        <taxon>Pasteurellales</taxon>
        <taxon>Pasteurellaceae</taxon>
        <taxon>Canicola</taxon>
    </lineage>
</organism>
<dbReference type="PANTHER" id="PTHR22749">
    <property type="entry name" value="RIBOFLAVIN KINASE/FMN ADENYLYLTRANSFERASE"/>
    <property type="match status" value="1"/>
</dbReference>
<keyword evidence="10 15" id="KW-0274">FAD</keyword>
<evidence type="ECO:0000256" key="8">
    <source>
        <dbReference type="ARBA" id="ARBA00022741"/>
    </source>
</evidence>
<keyword evidence="19" id="KW-1185">Reference proteome</keyword>
<dbReference type="EMBL" id="UGHJ01000001">
    <property type="protein sequence ID" value="STO67571.1"/>
    <property type="molecule type" value="Genomic_DNA"/>
</dbReference>
<dbReference type="AlphaFoldDB" id="A0A1V4B2D1"/>
<evidence type="ECO:0000256" key="6">
    <source>
        <dbReference type="ARBA" id="ARBA00022679"/>
    </source>
</evidence>
<feature type="domain" description="Riboflavin kinase" evidence="16">
    <location>
        <begin position="185"/>
        <end position="309"/>
    </location>
</feature>
<dbReference type="SMART" id="SM00904">
    <property type="entry name" value="Flavokinase"/>
    <property type="match status" value="1"/>
</dbReference>
<dbReference type="NCBIfam" id="NF004160">
    <property type="entry name" value="PRK05627.1-3"/>
    <property type="match status" value="1"/>
</dbReference>
<comment type="catalytic activity">
    <reaction evidence="14 15">
        <text>FMN + ATP + H(+) = FAD + diphosphate</text>
        <dbReference type="Rhea" id="RHEA:17237"/>
        <dbReference type="ChEBI" id="CHEBI:15378"/>
        <dbReference type="ChEBI" id="CHEBI:30616"/>
        <dbReference type="ChEBI" id="CHEBI:33019"/>
        <dbReference type="ChEBI" id="CHEBI:57692"/>
        <dbReference type="ChEBI" id="CHEBI:58210"/>
        <dbReference type="EC" id="2.7.7.2"/>
    </reaction>
</comment>
<dbReference type="PIRSF" id="PIRSF004491">
    <property type="entry name" value="FAD_Synth"/>
    <property type="match status" value="1"/>
</dbReference>
<keyword evidence="6 15" id="KW-0808">Transferase</keyword>
<keyword evidence="9 15" id="KW-0418">Kinase</keyword>
<dbReference type="Pfam" id="PF06574">
    <property type="entry name" value="FAD_syn"/>
    <property type="match status" value="1"/>
</dbReference>
<dbReference type="EMBL" id="UGHF01000001">
    <property type="protein sequence ID" value="STO59881.1"/>
    <property type="molecule type" value="Genomic_DNA"/>
</dbReference>
<dbReference type="SUPFAM" id="SSF82114">
    <property type="entry name" value="Riboflavin kinase-like"/>
    <property type="match status" value="1"/>
</dbReference>
<protein>
    <recommendedName>
        <fullName evidence="15">Riboflavin biosynthesis protein</fullName>
    </recommendedName>
    <domain>
        <recommendedName>
            <fullName evidence="15">Riboflavin kinase</fullName>
            <ecNumber evidence="15">2.7.1.26</ecNumber>
        </recommendedName>
        <alternativeName>
            <fullName evidence="15">Flavokinase</fullName>
        </alternativeName>
    </domain>
    <domain>
        <recommendedName>
            <fullName evidence="15">FMN adenylyltransferase</fullName>
            <ecNumber evidence="15">2.7.7.2</ecNumber>
        </recommendedName>
        <alternativeName>
            <fullName evidence="15">FAD pyrophosphorylase</fullName>
        </alternativeName>
        <alternativeName>
            <fullName evidence="15">FAD synthase</fullName>
        </alternativeName>
    </domain>
</protein>
<evidence type="ECO:0000256" key="4">
    <source>
        <dbReference type="ARBA" id="ARBA00022630"/>
    </source>
</evidence>
<evidence type="ECO:0000256" key="3">
    <source>
        <dbReference type="ARBA" id="ARBA00005201"/>
    </source>
</evidence>
<reference evidence="19 20" key="1">
    <citation type="submission" date="2018-06" db="EMBL/GenBank/DDBJ databases">
        <authorList>
            <consortium name="Pathogen Informatics"/>
            <person name="Doyle S."/>
        </authorList>
    </citation>
    <scope>NUCLEOTIDE SEQUENCE [LARGE SCALE GENOMIC DNA]</scope>
    <source>
        <strain evidence="17 19">NCTC1659</strain>
        <strain evidence="18 20">NCTC8540</strain>
    </source>
</reference>
<keyword evidence="8 15" id="KW-0547">Nucleotide-binding</keyword>
<evidence type="ECO:0000259" key="16">
    <source>
        <dbReference type="SMART" id="SM00904"/>
    </source>
</evidence>
<dbReference type="GO" id="GO:0008531">
    <property type="term" value="F:riboflavin kinase activity"/>
    <property type="evidence" value="ECO:0007669"/>
    <property type="project" value="UniProtKB-UniRule"/>
</dbReference>
<evidence type="ECO:0000256" key="10">
    <source>
        <dbReference type="ARBA" id="ARBA00022827"/>
    </source>
</evidence>
<dbReference type="NCBIfam" id="TIGR00083">
    <property type="entry name" value="ribF"/>
    <property type="match status" value="1"/>
</dbReference>
<dbReference type="OrthoDB" id="9803667at2"/>
<evidence type="ECO:0000256" key="5">
    <source>
        <dbReference type="ARBA" id="ARBA00022643"/>
    </source>
</evidence>
<evidence type="ECO:0000256" key="2">
    <source>
        <dbReference type="ARBA" id="ARBA00004726"/>
    </source>
</evidence>
<dbReference type="InterPro" id="IPR014729">
    <property type="entry name" value="Rossmann-like_a/b/a_fold"/>
</dbReference>
<dbReference type="Proteomes" id="UP000254329">
    <property type="component" value="Unassembled WGS sequence"/>
</dbReference>
<keyword evidence="7 15" id="KW-0548">Nucleotidyltransferase</keyword>
<dbReference type="FunFam" id="2.40.30.30:FF:000001">
    <property type="entry name" value="Riboflavin biosynthesis protein"/>
    <property type="match status" value="1"/>
</dbReference>
<dbReference type="InterPro" id="IPR015864">
    <property type="entry name" value="FAD_synthase"/>
</dbReference>
<dbReference type="GO" id="GO:0009231">
    <property type="term" value="P:riboflavin biosynthetic process"/>
    <property type="evidence" value="ECO:0007669"/>
    <property type="project" value="InterPro"/>
</dbReference>
<dbReference type="FunFam" id="3.40.50.620:FF:000021">
    <property type="entry name" value="Riboflavin biosynthesis protein"/>
    <property type="match status" value="1"/>
</dbReference>
<comment type="catalytic activity">
    <reaction evidence="13 15">
        <text>riboflavin + ATP = FMN + ADP + H(+)</text>
        <dbReference type="Rhea" id="RHEA:14357"/>
        <dbReference type="ChEBI" id="CHEBI:15378"/>
        <dbReference type="ChEBI" id="CHEBI:30616"/>
        <dbReference type="ChEBI" id="CHEBI:57986"/>
        <dbReference type="ChEBI" id="CHEBI:58210"/>
        <dbReference type="ChEBI" id="CHEBI:456216"/>
        <dbReference type="EC" id="2.7.1.26"/>
    </reaction>
</comment>
<dbReference type="NCBIfam" id="NF004162">
    <property type="entry name" value="PRK05627.1-5"/>
    <property type="match status" value="1"/>
</dbReference>
<evidence type="ECO:0000256" key="11">
    <source>
        <dbReference type="ARBA" id="ARBA00022840"/>
    </source>
</evidence>
<name>A0A1V4B2D1_9PAST</name>
<dbReference type="GO" id="GO:0003919">
    <property type="term" value="F:FMN adenylyltransferase activity"/>
    <property type="evidence" value="ECO:0007669"/>
    <property type="project" value="UniProtKB-UniRule"/>
</dbReference>
<comment type="similarity">
    <text evidence="15">Belongs to the ribF family.</text>
</comment>
<evidence type="ECO:0000256" key="15">
    <source>
        <dbReference type="PIRNR" id="PIRNR004491"/>
    </source>
</evidence>
<dbReference type="Gene3D" id="2.40.30.30">
    <property type="entry name" value="Riboflavin kinase-like"/>
    <property type="match status" value="1"/>
</dbReference>
<dbReference type="NCBIfam" id="NF004163">
    <property type="entry name" value="PRK05627.1-6"/>
    <property type="match status" value="1"/>
</dbReference>
<evidence type="ECO:0000313" key="18">
    <source>
        <dbReference type="EMBL" id="STO67571.1"/>
    </source>
</evidence>
<dbReference type="NCBIfam" id="NF004159">
    <property type="entry name" value="PRK05627.1-2"/>
    <property type="match status" value="1"/>
</dbReference>
<dbReference type="GO" id="GO:0006747">
    <property type="term" value="P:FAD biosynthetic process"/>
    <property type="evidence" value="ECO:0007669"/>
    <property type="project" value="UniProtKB-UniRule"/>
</dbReference>
<dbReference type="RefSeq" id="WP_078217956.1">
    <property type="nucleotide sequence ID" value="NZ_MUXZ01000008.1"/>
</dbReference>
<comment type="pathway">
    <text evidence="2 15">Cofactor biosynthesis; FAD biosynthesis; FAD from FMN: step 1/1.</text>
</comment>
<proteinExistence type="inferred from homology"/>
<dbReference type="UniPathway" id="UPA00276">
    <property type="reaction ID" value="UER00406"/>
</dbReference>
<keyword evidence="11 15" id="KW-0067">ATP-binding</keyword>